<dbReference type="InterPro" id="IPR003594">
    <property type="entry name" value="HATPase_dom"/>
</dbReference>
<keyword evidence="4" id="KW-0472">Membrane</keyword>
<evidence type="ECO:0000313" key="7">
    <source>
        <dbReference type="EMBL" id="MBG6141363.1"/>
    </source>
</evidence>
<dbReference type="InterPro" id="IPR045975">
    <property type="entry name" value="DUF5931"/>
</dbReference>
<accession>A0A8J7GIP5</accession>
<evidence type="ECO:0000256" key="4">
    <source>
        <dbReference type="SAM" id="Phobius"/>
    </source>
</evidence>
<feature type="transmembrane region" description="Helical" evidence="4">
    <location>
        <begin position="95"/>
        <end position="113"/>
    </location>
</feature>
<dbReference type="Pfam" id="PF19354">
    <property type="entry name" value="DUF5931"/>
    <property type="match status" value="1"/>
</dbReference>
<reference evidence="7" key="1">
    <citation type="submission" date="2020-11" db="EMBL/GenBank/DDBJ databases">
        <title>Sequencing the genomes of 1000 actinobacteria strains.</title>
        <authorList>
            <person name="Klenk H.-P."/>
        </authorList>
    </citation>
    <scope>NUCLEOTIDE SEQUENCE</scope>
    <source>
        <strain evidence="7">DSM 45356</strain>
    </source>
</reference>
<sequence length="376" mass="39714">MKRLGFATPLWRALIAYRVILLGYAAMQTVHYWPVYTDRRLALAVFVTMVLWTVAMTAANALDRGRRWVVCLADLTVSAVLLVMTYYVLGGGDPEATVTGPWVSAAVLACAILGGPWRGMAASLVIIVITCVLPGVPPSQNTLYDVVMLLMGGGVVGLVSQLLRDAEWRMTLLTEREAAVNERERLARIVHDGVLQVLTLVHRRGPDLGPDGAELARLAGEQEAALRGLVLGAHSPVAPVGEADLSALLTGFASTQVSVSGPAVPVLLPADRAAELVAAVAAALDNVARHAGPGARAWVTVEEERADVLVSVRDDGRGATADQVEGAAASGRLGVAQSMRGRAEDLGGTMSLVTAPGQGTEVEFRVPRRADRTARR</sequence>
<dbReference type="PANTHER" id="PTHR24421">
    <property type="entry name" value="NITRATE/NITRITE SENSOR PROTEIN NARX-RELATED"/>
    <property type="match status" value="1"/>
</dbReference>
<keyword evidence="8" id="KW-1185">Reference proteome</keyword>
<organism evidence="7 8">
    <name type="scientific">Longispora fulva</name>
    <dbReference type="NCBI Taxonomy" id="619741"/>
    <lineage>
        <taxon>Bacteria</taxon>
        <taxon>Bacillati</taxon>
        <taxon>Actinomycetota</taxon>
        <taxon>Actinomycetes</taxon>
        <taxon>Micromonosporales</taxon>
        <taxon>Micromonosporaceae</taxon>
        <taxon>Longispora</taxon>
    </lineage>
</organism>
<evidence type="ECO:0000256" key="2">
    <source>
        <dbReference type="ARBA" id="ARBA00022777"/>
    </source>
</evidence>
<evidence type="ECO:0000256" key="1">
    <source>
        <dbReference type="ARBA" id="ARBA00022679"/>
    </source>
</evidence>
<comment type="caution">
    <text evidence="7">The sequence shown here is derived from an EMBL/GenBank/DDBJ whole genome shotgun (WGS) entry which is preliminary data.</text>
</comment>
<feature type="transmembrane region" description="Helical" evidence="4">
    <location>
        <begin position="12"/>
        <end position="35"/>
    </location>
</feature>
<dbReference type="GO" id="GO:0016301">
    <property type="term" value="F:kinase activity"/>
    <property type="evidence" value="ECO:0007669"/>
    <property type="project" value="UniProtKB-KW"/>
</dbReference>
<feature type="transmembrane region" description="Helical" evidence="4">
    <location>
        <begin position="120"/>
        <end position="137"/>
    </location>
</feature>
<dbReference type="PANTHER" id="PTHR24421:SF61">
    <property type="entry name" value="OXYGEN SENSOR HISTIDINE KINASE NREB"/>
    <property type="match status" value="1"/>
</dbReference>
<evidence type="ECO:0000259" key="5">
    <source>
        <dbReference type="Pfam" id="PF02518"/>
    </source>
</evidence>
<dbReference type="InterPro" id="IPR050482">
    <property type="entry name" value="Sensor_HK_TwoCompSys"/>
</dbReference>
<feature type="transmembrane region" description="Helical" evidence="4">
    <location>
        <begin position="41"/>
        <end position="62"/>
    </location>
</feature>
<dbReference type="NCBIfam" id="NF047322">
    <property type="entry name" value="HK_morpho_MacS"/>
    <property type="match status" value="1"/>
</dbReference>
<evidence type="ECO:0000256" key="3">
    <source>
        <dbReference type="ARBA" id="ARBA00023012"/>
    </source>
</evidence>
<evidence type="ECO:0000313" key="8">
    <source>
        <dbReference type="Proteomes" id="UP000622552"/>
    </source>
</evidence>
<proteinExistence type="predicted"/>
<gene>
    <name evidence="7" type="ORF">IW245_007557</name>
</gene>
<dbReference type="Pfam" id="PF02518">
    <property type="entry name" value="HATPase_c"/>
    <property type="match status" value="1"/>
</dbReference>
<dbReference type="CDD" id="cd16917">
    <property type="entry name" value="HATPase_UhpB-NarQ-NarX-like"/>
    <property type="match status" value="1"/>
</dbReference>
<evidence type="ECO:0000259" key="6">
    <source>
        <dbReference type="Pfam" id="PF19354"/>
    </source>
</evidence>
<feature type="transmembrane region" description="Helical" evidence="4">
    <location>
        <begin position="69"/>
        <end position="89"/>
    </location>
</feature>
<dbReference type="EMBL" id="JADOUF010000001">
    <property type="protein sequence ID" value="MBG6141363.1"/>
    <property type="molecule type" value="Genomic_DNA"/>
</dbReference>
<keyword evidence="1" id="KW-0808">Transferase</keyword>
<feature type="transmembrane region" description="Helical" evidence="4">
    <location>
        <begin position="143"/>
        <end position="163"/>
    </location>
</feature>
<feature type="domain" description="DUF5931" evidence="6">
    <location>
        <begin position="3"/>
        <end position="167"/>
    </location>
</feature>
<protein>
    <submittedName>
        <fullName evidence="7">Signal transduction histidine kinase</fullName>
    </submittedName>
</protein>
<name>A0A8J7GIP5_9ACTN</name>
<keyword evidence="4" id="KW-1133">Transmembrane helix</keyword>
<dbReference type="Gene3D" id="3.30.565.10">
    <property type="entry name" value="Histidine kinase-like ATPase, C-terminal domain"/>
    <property type="match status" value="1"/>
</dbReference>
<keyword evidence="4" id="KW-0812">Transmembrane</keyword>
<dbReference type="SUPFAM" id="SSF55874">
    <property type="entry name" value="ATPase domain of HSP90 chaperone/DNA topoisomerase II/histidine kinase"/>
    <property type="match status" value="1"/>
</dbReference>
<dbReference type="GO" id="GO:0000160">
    <property type="term" value="P:phosphorelay signal transduction system"/>
    <property type="evidence" value="ECO:0007669"/>
    <property type="project" value="UniProtKB-KW"/>
</dbReference>
<keyword evidence="3" id="KW-0902">Two-component regulatory system</keyword>
<dbReference type="RefSeq" id="WP_197007792.1">
    <property type="nucleotide sequence ID" value="NZ_BONS01000013.1"/>
</dbReference>
<dbReference type="AlphaFoldDB" id="A0A8J7GIP5"/>
<dbReference type="Proteomes" id="UP000622552">
    <property type="component" value="Unassembled WGS sequence"/>
</dbReference>
<dbReference type="InterPro" id="IPR036890">
    <property type="entry name" value="HATPase_C_sf"/>
</dbReference>
<keyword evidence="2 7" id="KW-0418">Kinase</keyword>
<feature type="domain" description="Histidine kinase/HSP90-like ATPase" evidence="5">
    <location>
        <begin position="275"/>
        <end position="369"/>
    </location>
</feature>